<sequence>MTDSRFQLFDVSLDGSLQSARAHIERERAIAVHDLLEDSSFIPVGHDGGPYRLNLTLADAKLAFHIVTENGTPVVSHHLSLNAFRRILKDYTLICDSHYDAFKCAGAAKFEAIDMGRRAIHDEASELLKERLASKIAIDVDTARRLFTLIYVLLMRNTSDGARLM</sequence>
<dbReference type="PIRSF" id="PIRSF032146">
    <property type="entry name" value="UCP032146"/>
    <property type="match status" value="1"/>
</dbReference>
<dbReference type="RefSeq" id="WP_168297162.1">
    <property type="nucleotide sequence ID" value="NZ_CP071609.1"/>
</dbReference>
<protein>
    <submittedName>
        <fullName evidence="1">Uncharacterized protein (UPF0262 family)</fullName>
    </submittedName>
</protein>
<dbReference type="Pfam" id="PF06793">
    <property type="entry name" value="UPF0262"/>
    <property type="match status" value="1"/>
</dbReference>
<evidence type="ECO:0000313" key="2">
    <source>
        <dbReference type="Proteomes" id="UP001549077"/>
    </source>
</evidence>
<comment type="caution">
    <text evidence="1">The sequence shown here is derived from an EMBL/GenBank/DDBJ whole genome shotgun (WGS) entry which is preliminary data.</text>
</comment>
<dbReference type="GeneID" id="91152663"/>
<dbReference type="InterPro" id="IPR008321">
    <property type="entry name" value="UCP032146"/>
</dbReference>
<accession>A0ABV2MP81</accession>
<dbReference type="EMBL" id="JBEPMY010000015">
    <property type="protein sequence ID" value="MET3757107.1"/>
    <property type="molecule type" value="Genomic_DNA"/>
</dbReference>
<dbReference type="NCBIfam" id="NF002769">
    <property type="entry name" value="PRK02853.1"/>
    <property type="match status" value="1"/>
</dbReference>
<gene>
    <name evidence="1" type="ORF">ABID08_004488</name>
</gene>
<name>A0ABV2MP81_9HYPH</name>
<evidence type="ECO:0000313" key="1">
    <source>
        <dbReference type="EMBL" id="MET3757107.1"/>
    </source>
</evidence>
<keyword evidence="2" id="KW-1185">Reference proteome</keyword>
<dbReference type="Proteomes" id="UP001549077">
    <property type="component" value="Unassembled WGS sequence"/>
</dbReference>
<organism evidence="1 2">
    <name type="scientific">Rhizobium binae</name>
    <dbReference type="NCBI Taxonomy" id="1138190"/>
    <lineage>
        <taxon>Bacteria</taxon>
        <taxon>Pseudomonadati</taxon>
        <taxon>Pseudomonadota</taxon>
        <taxon>Alphaproteobacteria</taxon>
        <taxon>Hyphomicrobiales</taxon>
        <taxon>Rhizobiaceae</taxon>
        <taxon>Rhizobium/Agrobacterium group</taxon>
        <taxon>Rhizobium</taxon>
    </lineage>
</organism>
<reference evidence="1 2" key="1">
    <citation type="submission" date="2024-06" db="EMBL/GenBank/DDBJ databases">
        <title>Genomic Encyclopedia of Type Strains, Phase IV (KMG-IV): sequencing the most valuable type-strain genomes for metagenomic binning, comparative biology and taxonomic classification.</title>
        <authorList>
            <person name="Goeker M."/>
        </authorList>
    </citation>
    <scope>NUCLEOTIDE SEQUENCE [LARGE SCALE GENOMIC DNA]</scope>
    <source>
        <strain evidence="1 2">DSM 29288</strain>
    </source>
</reference>
<proteinExistence type="predicted"/>